<evidence type="ECO:0000313" key="1">
    <source>
        <dbReference type="EMBL" id="RLP80572.1"/>
    </source>
</evidence>
<name>A0A3L7AMB7_9HYPH</name>
<organism evidence="1 2">
    <name type="scientific">Xanthobacter tagetidis</name>
    <dbReference type="NCBI Taxonomy" id="60216"/>
    <lineage>
        <taxon>Bacteria</taxon>
        <taxon>Pseudomonadati</taxon>
        <taxon>Pseudomonadota</taxon>
        <taxon>Alphaproteobacteria</taxon>
        <taxon>Hyphomicrobiales</taxon>
        <taxon>Xanthobacteraceae</taxon>
        <taxon>Xanthobacter</taxon>
    </lineage>
</organism>
<proteinExistence type="predicted"/>
<dbReference type="InterPro" id="IPR004195">
    <property type="entry name" value="Head_decoration_D"/>
</dbReference>
<dbReference type="RefSeq" id="WP_121622365.1">
    <property type="nucleotide sequence ID" value="NZ_JACIIW010000006.1"/>
</dbReference>
<protein>
    <submittedName>
        <fullName evidence="1">Head decoration protein</fullName>
    </submittedName>
</protein>
<evidence type="ECO:0000313" key="2">
    <source>
        <dbReference type="Proteomes" id="UP000269692"/>
    </source>
</evidence>
<dbReference type="Proteomes" id="UP000269692">
    <property type="component" value="Unassembled WGS sequence"/>
</dbReference>
<sequence length="222" mass="22811">MAHLIEGRHAGEGLLYEAENYYSREAGVLAMSEEVDVAGVLGRISGGGAVTVTKTDVAGANKGVLTLANPAHGAGVKAGTYRVVFVEPAADAGTFVVEDPDGIVVGRGTVGVAFDGAVKFTLADGATDFLPGEQAQIHVAIAPPANFGQWRAWDPDATDGSQVARAVAYDKASAPADGTAAILLLVRHCTWRAGDLTFKAGITPEEKALAIVQLIDAGITTR</sequence>
<dbReference type="EMBL" id="RCTF01000003">
    <property type="protein sequence ID" value="RLP80572.1"/>
    <property type="molecule type" value="Genomic_DNA"/>
</dbReference>
<keyword evidence="2" id="KW-1185">Reference proteome</keyword>
<dbReference type="AlphaFoldDB" id="A0A3L7AMB7"/>
<accession>A0A3L7AMB7</accession>
<dbReference type="Pfam" id="PF02924">
    <property type="entry name" value="HDPD"/>
    <property type="match status" value="1"/>
</dbReference>
<comment type="caution">
    <text evidence="1">The sequence shown here is derived from an EMBL/GenBank/DDBJ whole genome shotgun (WGS) entry which is preliminary data.</text>
</comment>
<dbReference type="OrthoDB" id="7996345at2"/>
<reference evidence="1 2" key="1">
    <citation type="submission" date="2018-10" db="EMBL/GenBank/DDBJ databases">
        <title>Xanthobacter tagetidis genome sequencing and assembly.</title>
        <authorList>
            <person name="Maclea K.S."/>
            <person name="Goen A.E."/>
            <person name="Fatima S.A."/>
        </authorList>
    </citation>
    <scope>NUCLEOTIDE SEQUENCE [LARGE SCALE GENOMIC DNA]</scope>
    <source>
        <strain evidence="1 2">ATCC 700314</strain>
    </source>
</reference>
<gene>
    <name evidence="1" type="ORF">D9R14_05865</name>
</gene>